<evidence type="ECO:0000256" key="3">
    <source>
        <dbReference type="ARBA" id="ARBA00023235"/>
    </source>
</evidence>
<proteinExistence type="predicted"/>
<dbReference type="GO" id="GO:0008784">
    <property type="term" value="F:alanine racemase activity"/>
    <property type="evidence" value="ECO:0007669"/>
    <property type="project" value="TreeGrafter"/>
</dbReference>
<reference evidence="5 6" key="1">
    <citation type="submission" date="2019-11" db="EMBL/GenBank/DDBJ databases">
        <authorList>
            <person name="Li X.-J."/>
            <person name="Feng X.-M."/>
        </authorList>
    </citation>
    <scope>NUCLEOTIDE SEQUENCE [LARGE SCALE GENOMIC DNA]</scope>
    <source>
        <strain evidence="5 6">XMNu-373</strain>
    </source>
</reference>
<evidence type="ECO:0000256" key="2">
    <source>
        <dbReference type="ARBA" id="ARBA00022898"/>
    </source>
</evidence>
<dbReference type="Proteomes" id="UP000460435">
    <property type="component" value="Unassembled WGS sequence"/>
</dbReference>
<evidence type="ECO:0000313" key="5">
    <source>
        <dbReference type="EMBL" id="NDL57861.1"/>
    </source>
</evidence>
<evidence type="ECO:0000256" key="1">
    <source>
        <dbReference type="ARBA" id="ARBA00001933"/>
    </source>
</evidence>
<dbReference type="SUPFAM" id="SSF51419">
    <property type="entry name" value="PLP-binding barrel"/>
    <property type="match status" value="1"/>
</dbReference>
<dbReference type="EMBL" id="WLZY01000004">
    <property type="protein sequence ID" value="NDL57861.1"/>
    <property type="molecule type" value="Genomic_DNA"/>
</dbReference>
<dbReference type="Pfam" id="PF01168">
    <property type="entry name" value="Ala_racemase_N"/>
    <property type="match status" value="1"/>
</dbReference>
<keyword evidence="2" id="KW-0663">Pyridoxal phosphate</keyword>
<dbReference type="Gene3D" id="3.20.20.10">
    <property type="entry name" value="Alanine racemase"/>
    <property type="match status" value="1"/>
</dbReference>
<dbReference type="PANTHER" id="PTHR30511:SF0">
    <property type="entry name" value="ALANINE RACEMASE, CATABOLIC-RELATED"/>
    <property type="match status" value="1"/>
</dbReference>
<organism evidence="5 6">
    <name type="scientific">Phytoactinopolyspora mesophila</name>
    <dbReference type="NCBI Taxonomy" id="2650750"/>
    <lineage>
        <taxon>Bacteria</taxon>
        <taxon>Bacillati</taxon>
        <taxon>Actinomycetota</taxon>
        <taxon>Actinomycetes</taxon>
        <taxon>Jiangellales</taxon>
        <taxon>Jiangellaceae</taxon>
        <taxon>Phytoactinopolyspora</taxon>
    </lineage>
</organism>
<dbReference type="InterPro" id="IPR029066">
    <property type="entry name" value="PLP-binding_barrel"/>
</dbReference>
<dbReference type="PANTHER" id="PTHR30511">
    <property type="entry name" value="ALANINE RACEMASE"/>
    <property type="match status" value="1"/>
</dbReference>
<feature type="domain" description="Alanine racemase N-terminal" evidence="4">
    <location>
        <begin position="16"/>
        <end position="210"/>
    </location>
</feature>
<protein>
    <submittedName>
        <fullName evidence="5">Alanine racemase</fullName>
    </submittedName>
</protein>
<accession>A0A7K3M3F8</accession>
<comment type="caution">
    <text evidence="5">The sequence shown here is derived from an EMBL/GenBank/DDBJ whole genome shotgun (WGS) entry which is preliminary data.</text>
</comment>
<dbReference type="RefSeq" id="WP_162450582.1">
    <property type="nucleotide sequence ID" value="NZ_WLZY01000004.1"/>
</dbReference>
<evidence type="ECO:0000313" key="6">
    <source>
        <dbReference type="Proteomes" id="UP000460435"/>
    </source>
</evidence>
<gene>
    <name evidence="5" type="ORF">F7O44_12320</name>
</gene>
<comment type="cofactor">
    <cofactor evidence="1">
        <name>pyridoxal 5'-phosphate</name>
        <dbReference type="ChEBI" id="CHEBI:597326"/>
    </cofactor>
</comment>
<dbReference type="AlphaFoldDB" id="A0A7K3M3F8"/>
<evidence type="ECO:0000259" key="4">
    <source>
        <dbReference type="Pfam" id="PF01168"/>
    </source>
</evidence>
<dbReference type="InterPro" id="IPR001608">
    <property type="entry name" value="Ala_racemase_N"/>
</dbReference>
<dbReference type="InterPro" id="IPR000821">
    <property type="entry name" value="Ala_racemase"/>
</dbReference>
<keyword evidence="3" id="KW-0413">Isomerase</keyword>
<sequence length="344" mass="37033">MPLTLHIDAARWREHLSRFVEPDGAAVVPVAKGNGYGFGNSTLAAEATKLGADTVAVGTYEELPEISQAFRGDLLVLTPWRPWLGGAGDDERVIHTISRVADLQTLVQHGGRPRVVLEVLTSMRRHGIDPGQLETVIELLAGVRFEGFALHLPLAGDHTDEARRLATTAFSTVEGVPRRLWVSHLTSAAAGELAAKTGAEVRLRVGSALWLGDRGALAARGTVIDVHQVRRGERYGYRQRRARRNGSVIVVAGGTAHGIAMEAPSPVVTARQRAASIAKGGLEATGRALSPFHVGGKQRWFAEPPHMQCSMIWLPGDVTPPAPGDELDVDVRFTTTAFDRISWG</sequence>
<dbReference type="GO" id="GO:0005829">
    <property type="term" value="C:cytosol"/>
    <property type="evidence" value="ECO:0007669"/>
    <property type="project" value="TreeGrafter"/>
</dbReference>
<keyword evidence="6" id="KW-1185">Reference proteome</keyword>
<dbReference type="GO" id="GO:0030170">
    <property type="term" value="F:pyridoxal phosphate binding"/>
    <property type="evidence" value="ECO:0007669"/>
    <property type="project" value="TreeGrafter"/>
</dbReference>
<name>A0A7K3M3F8_9ACTN</name>